<keyword evidence="6" id="KW-1185">Reference proteome</keyword>
<gene>
    <name evidence="5" type="ORF">EUV02_14385</name>
</gene>
<sequence>MVATFEAEAEVLRVLGHPTRLALLTLIATAEQSVGAIETASGISQPGLSQQLALLRKAGLVATRRAAKQVYYRIDPAGFAATTGLLQAFAGPAAPAAKVPRRPVASAAMFAKIL</sequence>
<feature type="domain" description="HTH arsR-type" evidence="4">
    <location>
        <begin position="1"/>
        <end position="94"/>
    </location>
</feature>
<dbReference type="InterPro" id="IPR051011">
    <property type="entry name" value="Metal_resp_trans_reg"/>
</dbReference>
<name>A0A4Y9ELQ1_9SPHN</name>
<protein>
    <submittedName>
        <fullName evidence="5">ArsR family transcriptional regulator</fullName>
    </submittedName>
</protein>
<dbReference type="InterPro" id="IPR001845">
    <property type="entry name" value="HTH_ArsR_DNA-bd_dom"/>
</dbReference>
<evidence type="ECO:0000256" key="1">
    <source>
        <dbReference type="ARBA" id="ARBA00023015"/>
    </source>
</evidence>
<dbReference type="Gene3D" id="1.10.10.10">
    <property type="entry name" value="Winged helix-like DNA-binding domain superfamily/Winged helix DNA-binding domain"/>
    <property type="match status" value="1"/>
</dbReference>
<evidence type="ECO:0000256" key="3">
    <source>
        <dbReference type="ARBA" id="ARBA00023163"/>
    </source>
</evidence>
<evidence type="ECO:0000259" key="4">
    <source>
        <dbReference type="PROSITE" id="PS50987"/>
    </source>
</evidence>
<proteinExistence type="predicted"/>
<accession>A0A4Y9ELQ1</accession>
<dbReference type="InterPro" id="IPR011991">
    <property type="entry name" value="ArsR-like_HTH"/>
</dbReference>
<reference evidence="5 6" key="1">
    <citation type="submission" date="2019-02" db="EMBL/GenBank/DDBJ databases">
        <title>Polymorphobacter sp. isolated from the lake at the Tibet of China.</title>
        <authorList>
            <person name="Li A."/>
        </authorList>
    </citation>
    <scope>NUCLEOTIDE SEQUENCE [LARGE SCALE GENOMIC DNA]</scope>
    <source>
        <strain evidence="5 6">DJ1R-1</strain>
    </source>
</reference>
<dbReference type="GO" id="GO:0003700">
    <property type="term" value="F:DNA-binding transcription factor activity"/>
    <property type="evidence" value="ECO:0007669"/>
    <property type="project" value="InterPro"/>
</dbReference>
<dbReference type="PANTHER" id="PTHR43132">
    <property type="entry name" value="ARSENICAL RESISTANCE OPERON REPRESSOR ARSR-RELATED"/>
    <property type="match status" value="1"/>
</dbReference>
<evidence type="ECO:0000313" key="6">
    <source>
        <dbReference type="Proteomes" id="UP000297737"/>
    </source>
</evidence>
<dbReference type="RefSeq" id="WP_135246963.1">
    <property type="nucleotide sequence ID" value="NZ_SIHO01000003.1"/>
</dbReference>
<dbReference type="Pfam" id="PF01022">
    <property type="entry name" value="HTH_5"/>
    <property type="match status" value="1"/>
</dbReference>
<dbReference type="PANTHER" id="PTHR43132:SF2">
    <property type="entry name" value="ARSENICAL RESISTANCE OPERON REPRESSOR ARSR-RELATED"/>
    <property type="match status" value="1"/>
</dbReference>
<dbReference type="OrthoDB" id="194599at2"/>
<dbReference type="NCBIfam" id="NF033788">
    <property type="entry name" value="HTH_metalloreg"/>
    <property type="match status" value="1"/>
</dbReference>
<dbReference type="CDD" id="cd00090">
    <property type="entry name" value="HTH_ARSR"/>
    <property type="match status" value="1"/>
</dbReference>
<dbReference type="GO" id="GO:0003677">
    <property type="term" value="F:DNA binding"/>
    <property type="evidence" value="ECO:0007669"/>
    <property type="project" value="UniProtKB-KW"/>
</dbReference>
<dbReference type="EMBL" id="SIHO01000003">
    <property type="protein sequence ID" value="TFU01459.1"/>
    <property type="molecule type" value="Genomic_DNA"/>
</dbReference>
<evidence type="ECO:0000313" key="5">
    <source>
        <dbReference type="EMBL" id="TFU01459.1"/>
    </source>
</evidence>
<keyword evidence="3" id="KW-0804">Transcription</keyword>
<evidence type="ECO:0000256" key="2">
    <source>
        <dbReference type="ARBA" id="ARBA00023125"/>
    </source>
</evidence>
<organism evidence="5 6">
    <name type="scientific">Glacieibacterium arshaanense</name>
    <dbReference type="NCBI Taxonomy" id="2511025"/>
    <lineage>
        <taxon>Bacteria</taxon>
        <taxon>Pseudomonadati</taxon>
        <taxon>Pseudomonadota</taxon>
        <taxon>Alphaproteobacteria</taxon>
        <taxon>Sphingomonadales</taxon>
        <taxon>Sphingosinicellaceae</taxon>
        <taxon>Glacieibacterium</taxon>
    </lineage>
</organism>
<dbReference type="InterPro" id="IPR036390">
    <property type="entry name" value="WH_DNA-bd_sf"/>
</dbReference>
<keyword evidence="2" id="KW-0238">DNA-binding</keyword>
<dbReference type="PRINTS" id="PR00778">
    <property type="entry name" value="HTHARSR"/>
</dbReference>
<dbReference type="SMART" id="SM00418">
    <property type="entry name" value="HTH_ARSR"/>
    <property type="match status" value="1"/>
</dbReference>
<comment type="caution">
    <text evidence="5">The sequence shown here is derived from an EMBL/GenBank/DDBJ whole genome shotgun (WGS) entry which is preliminary data.</text>
</comment>
<dbReference type="AlphaFoldDB" id="A0A4Y9ELQ1"/>
<dbReference type="Proteomes" id="UP000297737">
    <property type="component" value="Unassembled WGS sequence"/>
</dbReference>
<dbReference type="SUPFAM" id="SSF46785">
    <property type="entry name" value="Winged helix' DNA-binding domain"/>
    <property type="match status" value="1"/>
</dbReference>
<keyword evidence="1" id="KW-0805">Transcription regulation</keyword>
<dbReference type="PROSITE" id="PS50987">
    <property type="entry name" value="HTH_ARSR_2"/>
    <property type="match status" value="1"/>
</dbReference>
<dbReference type="InterPro" id="IPR036388">
    <property type="entry name" value="WH-like_DNA-bd_sf"/>
</dbReference>